<feature type="transmembrane region" description="Helical" evidence="1">
    <location>
        <begin position="170"/>
        <end position="186"/>
    </location>
</feature>
<dbReference type="Proteomes" id="UP000034723">
    <property type="component" value="Chromosome"/>
</dbReference>
<protein>
    <submittedName>
        <fullName evidence="2">Uncharacterized protein</fullName>
    </submittedName>
</protein>
<feature type="transmembrane region" description="Helical" evidence="1">
    <location>
        <begin position="133"/>
        <end position="158"/>
    </location>
</feature>
<evidence type="ECO:0000313" key="2">
    <source>
        <dbReference type="EMBL" id="AKG91281.1"/>
    </source>
</evidence>
<dbReference type="OrthoDB" id="386564at2157"/>
<name>A0A0F7DBL1_9EURY</name>
<dbReference type="STRING" id="113653.GAH_01425"/>
<feature type="transmembrane region" description="Helical" evidence="1">
    <location>
        <begin position="78"/>
        <end position="96"/>
    </location>
</feature>
<dbReference type="HOGENOM" id="CLU_094881_0_0_2"/>
<sequence length="208" mass="22287">MDSFLLIAAVSIAFIHSLAPDHYVPVSAIGRSRKWSLSRTLTFSFIAASMHVASSAALGLSAFLGMNVLGLAALIESHSPHVLIAFGLFYALLSHFKPHRHAHAASALLLILGVSPCIPLVPLTLSAKSIPEALTVIITFSATTILTILALTYISYRAYRPPGIAEKEDVVSGLIIALTGLVTWFLETAHRRVCLQAKVAPRPQPPFS</sequence>
<dbReference type="KEGG" id="gah:GAH_01425"/>
<dbReference type="PANTHER" id="PTHR36394">
    <property type="entry name" value="OS01G0277700 PROTEIN"/>
    <property type="match status" value="1"/>
</dbReference>
<dbReference type="PANTHER" id="PTHR36394:SF1">
    <property type="entry name" value="OS01G0277700 PROTEIN"/>
    <property type="match status" value="1"/>
</dbReference>
<keyword evidence="1" id="KW-1133">Transmembrane helix</keyword>
<dbReference type="RefSeq" id="WP_156967422.1">
    <property type="nucleotide sequence ID" value="NZ_CP011267.1"/>
</dbReference>
<feature type="transmembrane region" description="Helical" evidence="1">
    <location>
        <begin position="102"/>
        <end position="121"/>
    </location>
</feature>
<dbReference type="InParanoid" id="A0A0F7DBL1"/>
<dbReference type="EMBL" id="CP011267">
    <property type="protein sequence ID" value="AKG91281.1"/>
    <property type="molecule type" value="Genomic_DNA"/>
</dbReference>
<dbReference type="GeneID" id="25419517"/>
<feature type="transmembrane region" description="Helical" evidence="1">
    <location>
        <begin position="44"/>
        <end position="66"/>
    </location>
</feature>
<organism evidence="2 3">
    <name type="scientific">Geoglobus ahangari</name>
    <dbReference type="NCBI Taxonomy" id="113653"/>
    <lineage>
        <taxon>Archaea</taxon>
        <taxon>Methanobacteriati</taxon>
        <taxon>Methanobacteriota</taxon>
        <taxon>Archaeoglobi</taxon>
        <taxon>Archaeoglobales</taxon>
        <taxon>Archaeoglobaceae</taxon>
        <taxon>Geoglobus</taxon>
    </lineage>
</organism>
<proteinExistence type="predicted"/>
<evidence type="ECO:0000313" key="3">
    <source>
        <dbReference type="Proteomes" id="UP000034723"/>
    </source>
</evidence>
<reference evidence="2 3" key="1">
    <citation type="submission" date="2015-04" db="EMBL/GenBank/DDBJ databases">
        <title>The complete genome sequence of the hyperthermophilic, obligate iron-reducing archaeon Geoglobus ahangari strain 234T.</title>
        <authorList>
            <person name="Manzella M.P."/>
            <person name="Holmes D.E."/>
            <person name="Rocheleau J.M."/>
            <person name="Chung A."/>
            <person name="Reguera G."/>
            <person name="Kashefi K."/>
        </authorList>
    </citation>
    <scope>NUCLEOTIDE SEQUENCE [LARGE SCALE GENOMIC DNA]</scope>
    <source>
        <strain evidence="2 3">234</strain>
    </source>
</reference>
<gene>
    <name evidence="2" type="ORF">GAH_01425</name>
</gene>
<evidence type="ECO:0000256" key="1">
    <source>
        <dbReference type="SAM" id="Phobius"/>
    </source>
</evidence>
<keyword evidence="1" id="KW-0472">Membrane</keyword>
<dbReference type="AlphaFoldDB" id="A0A0F7DBL1"/>
<accession>A0A0F7DBL1</accession>
<keyword evidence="1" id="KW-0812">Transmembrane</keyword>
<keyword evidence="3" id="KW-1185">Reference proteome</keyword>